<sequence length="90" mass="10261">MISRYTPLEIPRWRESKGLRRLLAASERVLPLRKPSDFARREIVQFILSASGGLTVEISTMLNNAAELAIRNGDELIDMTHLEHVCRTTQ</sequence>
<protein>
    <recommendedName>
        <fullName evidence="3">TniB protein</fullName>
    </recommendedName>
</protein>
<evidence type="ECO:0008006" key="3">
    <source>
        <dbReference type="Google" id="ProtNLM"/>
    </source>
</evidence>
<comment type="caution">
    <text evidence="1">The sequence shown here is derived from an EMBL/GenBank/DDBJ whole genome shotgun (WGS) entry which is preliminary data.</text>
</comment>
<dbReference type="EMBL" id="JANSLM010000002">
    <property type="protein sequence ID" value="MDT8836718.1"/>
    <property type="molecule type" value="Genomic_DNA"/>
</dbReference>
<reference evidence="1" key="1">
    <citation type="submission" date="2022-08" db="EMBL/GenBank/DDBJ databases">
        <authorList>
            <person name="Kim S.-J."/>
        </authorList>
    </citation>
    <scope>NUCLEOTIDE SEQUENCE</scope>
    <source>
        <strain evidence="1">KJ</strain>
    </source>
</reference>
<name>A0AAP5Q409_9BURK</name>
<gene>
    <name evidence="1" type="ORF">ParKJ_04790</name>
</gene>
<proteinExistence type="predicted"/>
<dbReference type="AlphaFoldDB" id="A0AAP5Q409"/>
<evidence type="ECO:0000313" key="2">
    <source>
        <dbReference type="Proteomes" id="UP001246473"/>
    </source>
</evidence>
<organism evidence="1 2">
    <name type="scientific">Paraburkholderia fungorum</name>
    <dbReference type="NCBI Taxonomy" id="134537"/>
    <lineage>
        <taxon>Bacteria</taxon>
        <taxon>Pseudomonadati</taxon>
        <taxon>Pseudomonadota</taxon>
        <taxon>Betaproteobacteria</taxon>
        <taxon>Burkholderiales</taxon>
        <taxon>Burkholderiaceae</taxon>
        <taxon>Paraburkholderia</taxon>
    </lineage>
</organism>
<dbReference type="RefSeq" id="WP_244207662.1">
    <property type="nucleotide sequence ID" value="NZ_CP099625.1"/>
</dbReference>
<dbReference type="Proteomes" id="UP001246473">
    <property type="component" value="Unassembled WGS sequence"/>
</dbReference>
<evidence type="ECO:0000313" key="1">
    <source>
        <dbReference type="EMBL" id="MDT8836718.1"/>
    </source>
</evidence>
<accession>A0AAP5Q409</accession>